<organism evidence="2 3">
    <name type="scientific">Nelumbo nucifera</name>
    <name type="common">Sacred lotus</name>
    <dbReference type="NCBI Taxonomy" id="4432"/>
    <lineage>
        <taxon>Eukaryota</taxon>
        <taxon>Viridiplantae</taxon>
        <taxon>Streptophyta</taxon>
        <taxon>Embryophyta</taxon>
        <taxon>Tracheophyta</taxon>
        <taxon>Spermatophyta</taxon>
        <taxon>Magnoliopsida</taxon>
        <taxon>Proteales</taxon>
        <taxon>Nelumbonaceae</taxon>
        <taxon>Nelumbo</taxon>
    </lineage>
</organism>
<accession>A0A1U7ZW10</accession>
<name>A0A1U7ZW10_NELNU</name>
<dbReference type="KEGG" id="nnu:104596805"/>
<dbReference type="Pfam" id="PF08387">
    <property type="entry name" value="FBD"/>
    <property type="match status" value="1"/>
</dbReference>
<dbReference type="Proteomes" id="UP000189703">
    <property type="component" value="Unplaced"/>
</dbReference>
<dbReference type="RefSeq" id="XP_010256401.1">
    <property type="nucleotide sequence ID" value="XM_010258099.1"/>
</dbReference>
<evidence type="ECO:0000313" key="2">
    <source>
        <dbReference type="Proteomes" id="UP000189703"/>
    </source>
</evidence>
<dbReference type="OMA" id="FGHENFF"/>
<gene>
    <name evidence="3" type="primary">LOC104596805</name>
</gene>
<dbReference type="InParanoid" id="A0A1U7ZW10"/>
<evidence type="ECO:0000313" key="3">
    <source>
        <dbReference type="RefSeq" id="XP_010256401.1"/>
    </source>
</evidence>
<evidence type="ECO:0000259" key="1">
    <source>
        <dbReference type="Pfam" id="PF08387"/>
    </source>
</evidence>
<proteinExistence type="predicted"/>
<keyword evidence="2" id="KW-1185">Reference proteome</keyword>
<dbReference type="AlphaFoldDB" id="A0A1U7ZW10"/>
<reference evidence="3" key="1">
    <citation type="submission" date="2025-08" db="UniProtKB">
        <authorList>
            <consortium name="RefSeq"/>
        </authorList>
    </citation>
    <scope>IDENTIFICATION</scope>
</reference>
<sequence length="180" mass="20696">MVGSLRRLLVNLRQVNVLTVYHEFIQVLAECELVKLPCPSSNWKCLVLKMGLTRSELPGIAWLLRCSPTLETLELSFGHENFFQGLCIGSHFGPYFEDWKREMFFPGLAYHLKIIHIIGFTGNSYEVELEFLLKNALVLEKIVFCSLKEHQSGKMFSEMILSFPRGSASAAIYSFEKYYD</sequence>
<feature type="domain" description="FBD" evidence="1">
    <location>
        <begin position="110"/>
        <end position="144"/>
    </location>
</feature>
<dbReference type="GeneID" id="104596805"/>
<dbReference type="InterPro" id="IPR006566">
    <property type="entry name" value="FBD"/>
</dbReference>
<dbReference type="OrthoDB" id="1939276at2759"/>
<protein>
    <submittedName>
        <fullName evidence="3">Uncharacterized protein LOC104596805</fullName>
    </submittedName>
</protein>